<reference evidence="1" key="1">
    <citation type="submission" date="2023-04" db="EMBL/GenBank/DDBJ databases">
        <title>A chromosome-level genome assembly of the parasitoid wasp Eretmocerus hayati.</title>
        <authorList>
            <person name="Zhong Y."/>
            <person name="Liu S."/>
            <person name="Liu Y."/>
        </authorList>
    </citation>
    <scope>NUCLEOTIDE SEQUENCE</scope>
    <source>
        <strain evidence="1">ZJU_SS_LIU_2023</strain>
    </source>
</reference>
<keyword evidence="2" id="KW-1185">Reference proteome</keyword>
<proteinExistence type="predicted"/>
<dbReference type="Proteomes" id="UP001239111">
    <property type="component" value="Chromosome 4"/>
</dbReference>
<sequence>MGFLVKTILIFSIVVILTTKESEQQGRPRTNQGSRPSSRADSASSSRSDSSRPGSRAGSSRPGSRCGSRPSSRLSNHDSEDGNNIDIYQSSSCIDHFRLVQSWPKISRNNVRNPKSSLPDNWILHGLWAVDVQGKPVVNCPTNFNVNANYLGGDLISQLREKWPNLCLSGKECGFWIHEFTKHGSCFIGSAEIDTPRRYFEKTMELTSLYNVTEILDDLKFKPKQEPYPFRVLYRNIQNYAGLNHFVRLECDIQDNVYYLAEIHICFDKDFDVVHCVGSGNCYGKEIVYSPNMIKVNRNNEQ</sequence>
<accession>A0ACC2N0V7</accession>
<gene>
    <name evidence="1" type="ORF">QAD02_006265</name>
</gene>
<evidence type="ECO:0000313" key="2">
    <source>
        <dbReference type="Proteomes" id="UP001239111"/>
    </source>
</evidence>
<evidence type="ECO:0000313" key="1">
    <source>
        <dbReference type="EMBL" id="KAJ8664603.1"/>
    </source>
</evidence>
<name>A0ACC2N0V7_9HYME</name>
<dbReference type="EMBL" id="CM056744">
    <property type="protein sequence ID" value="KAJ8664603.1"/>
    <property type="molecule type" value="Genomic_DNA"/>
</dbReference>
<organism evidence="1 2">
    <name type="scientific">Eretmocerus hayati</name>
    <dbReference type="NCBI Taxonomy" id="131215"/>
    <lineage>
        <taxon>Eukaryota</taxon>
        <taxon>Metazoa</taxon>
        <taxon>Ecdysozoa</taxon>
        <taxon>Arthropoda</taxon>
        <taxon>Hexapoda</taxon>
        <taxon>Insecta</taxon>
        <taxon>Pterygota</taxon>
        <taxon>Neoptera</taxon>
        <taxon>Endopterygota</taxon>
        <taxon>Hymenoptera</taxon>
        <taxon>Apocrita</taxon>
        <taxon>Proctotrupomorpha</taxon>
        <taxon>Chalcidoidea</taxon>
        <taxon>Aphelinidae</taxon>
        <taxon>Aphelininae</taxon>
        <taxon>Eretmocerus</taxon>
    </lineage>
</organism>
<protein>
    <submittedName>
        <fullName evidence="1">Uncharacterized protein</fullName>
    </submittedName>
</protein>
<comment type="caution">
    <text evidence="1">The sequence shown here is derived from an EMBL/GenBank/DDBJ whole genome shotgun (WGS) entry which is preliminary data.</text>
</comment>